<dbReference type="KEGG" id="lal:AT746_19205"/>
<dbReference type="AlphaFoldDB" id="A0A0U3BEX0"/>
<protein>
    <submittedName>
        <fullName evidence="1">Uncharacterized protein</fullName>
    </submittedName>
</protein>
<accession>A0A0U3BEX0</accession>
<dbReference type="OrthoDB" id="5733587at2"/>
<evidence type="ECO:0000313" key="2">
    <source>
        <dbReference type="Proteomes" id="UP000068447"/>
    </source>
</evidence>
<name>A0A0U3BEX0_9ALTE</name>
<dbReference type="Proteomes" id="UP000068447">
    <property type="component" value="Chromosome"/>
</dbReference>
<dbReference type="RefSeq" id="WP_062483688.1">
    <property type="nucleotide sequence ID" value="NZ_CP013650.1"/>
</dbReference>
<proteinExistence type="predicted"/>
<reference evidence="1 2" key="1">
    <citation type="submission" date="2015-12" db="EMBL/GenBank/DDBJ databases">
        <title>Complete genome of Lacimicrobium alkaliphilum KCTC 32984.</title>
        <authorList>
            <person name="Kim S.-G."/>
            <person name="Lee Y.-J."/>
        </authorList>
    </citation>
    <scope>NUCLEOTIDE SEQUENCE [LARGE SCALE GENOMIC DNA]</scope>
    <source>
        <strain evidence="1 2">YelD216</strain>
    </source>
</reference>
<gene>
    <name evidence="1" type="ORF">AT746_19205</name>
</gene>
<dbReference type="STRING" id="1526571.AT746_19205"/>
<evidence type="ECO:0000313" key="1">
    <source>
        <dbReference type="EMBL" id="ALT00182.1"/>
    </source>
</evidence>
<sequence length="151" mass="17503">MQTRFLCPFHRYWLNNHPEFARSHFYQCLGATQHHRKYQAWSQAVVYAGGAFEAAEILLNRNPHTLYPIISFTSAAILLSSTLDELNNNDRSLHILHLCYQRLNKELMAEDNTRLKTLFKCIALISERMRAFWQDKGSATPSALPVNATRH</sequence>
<dbReference type="EMBL" id="CP013650">
    <property type="protein sequence ID" value="ALT00182.1"/>
    <property type="molecule type" value="Genomic_DNA"/>
</dbReference>
<keyword evidence="2" id="KW-1185">Reference proteome</keyword>
<organism evidence="1 2">
    <name type="scientific">Lacimicrobium alkaliphilum</name>
    <dbReference type="NCBI Taxonomy" id="1526571"/>
    <lineage>
        <taxon>Bacteria</taxon>
        <taxon>Pseudomonadati</taxon>
        <taxon>Pseudomonadota</taxon>
        <taxon>Gammaproteobacteria</taxon>
        <taxon>Alteromonadales</taxon>
        <taxon>Alteromonadaceae</taxon>
        <taxon>Lacimicrobium</taxon>
    </lineage>
</organism>